<dbReference type="PROSITE" id="PS00198">
    <property type="entry name" value="4FE4S_FER_1"/>
    <property type="match status" value="1"/>
</dbReference>
<dbReference type="AlphaFoldDB" id="B8FFH2"/>
<dbReference type="KEGG" id="dal:Dalk_2539"/>
<evidence type="ECO:0000313" key="6">
    <source>
        <dbReference type="Proteomes" id="UP000000739"/>
    </source>
</evidence>
<dbReference type="GO" id="GO:0051536">
    <property type="term" value="F:iron-sulfur cluster binding"/>
    <property type="evidence" value="ECO:0007669"/>
    <property type="project" value="UniProtKB-KW"/>
</dbReference>
<dbReference type="PROSITE" id="PS51379">
    <property type="entry name" value="4FE4S_FER_2"/>
    <property type="match status" value="2"/>
</dbReference>
<name>B8FFH2_DESAL</name>
<dbReference type="Gene3D" id="3.30.70.20">
    <property type="match status" value="1"/>
</dbReference>
<proteinExistence type="predicted"/>
<dbReference type="GO" id="GO:0046872">
    <property type="term" value="F:metal ion binding"/>
    <property type="evidence" value="ECO:0007669"/>
    <property type="project" value="UniProtKB-KW"/>
</dbReference>
<feature type="domain" description="4Fe-4S ferredoxin-type" evidence="4">
    <location>
        <begin position="223"/>
        <end position="254"/>
    </location>
</feature>
<evidence type="ECO:0000256" key="2">
    <source>
        <dbReference type="ARBA" id="ARBA00023004"/>
    </source>
</evidence>
<dbReference type="SUPFAM" id="SSF54862">
    <property type="entry name" value="4Fe-4S ferredoxins"/>
    <property type="match status" value="1"/>
</dbReference>
<dbReference type="InterPro" id="IPR017896">
    <property type="entry name" value="4Fe4S_Fe-S-bd"/>
</dbReference>
<evidence type="ECO:0000259" key="4">
    <source>
        <dbReference type="PROSITE" id="PS51379"/>
    </source>
</evidence>
<dbReference type="EMBL" id="CP001322">
    <property type="protein sequence ID" value="ACL04232.1"/>
    <property type="molecule type" value="Genomic_DNA"/>
</dbReference>
<dbReference type="RefSeq" id="WP_015947305.1">
    <property type="nucleotide sequence ID" value="NC_011768.1"/>
</dbReference>
<keyword evidence="6" id="KW-1185">Reference proteome</keyword>
<dbReference type="Pfam" id="PF25160">
    <property type="entry name" value="LdpA_Fe-S-bd"/>
    <property type="match status" value="1"/>
</dbReference>
<keyword evidence="1" id="KW-0479">Metal-binding</keyword>
<protein>
    <submittedName>
        <fullName evidence="5">4Fe-4S ferredoxin iron-sulfur binding domain protein</fullName>
    </submittedName>
</protein>
<evidence type="ECO:0000256" key="3">
    <source>
        <dbReference type="ARBA" id="ARBA00023014"/>
    </source>
</evidence>
<keyword evidence="3" id="KW-0411">Iron-sulfur</keyword>
<sequence>MEPYMFKHKKKGLGIHNWIKSKTAIKPGDKGISQAIVFFKAVIAGGRLTHYPVLGYLYEKAMFLRPSRKKFTSGVALNLNVDIAENSKNTAMPIELIKKAVSETAYIAIMHRCFCRSAQNCSDHPQDLGCIFIEEGSRAVVEKGIARKATVEEAMEHIDRAVKSGLVGQSLWIEAEQYLWGIKDEDMHRFLEVCFCCPCCCTALKLAKNSRDDLRDRFRSIGWKAVVDENSDKNCGACRVCTTACPLEAISNTDGRAEIREDRCMGCGICAAQCPNDKIRLHAITPPKGDLKDYFWQLDLDL</sequence>
<feature type="domain" description="4Fe-4S ferredoxin-type" evidence="4">
    <location>
        <begin position="255"/>
        <end position="284"/>
    </location>
</feature>
<keyword evidence="2" id="KW-0408">Iron</keyword>
<dbReference type="Proteomes" id="UP000000739">
    <property type="component" value="Chromosome"/>
</dbReference>
<reference evidence="5 6" key="1">
    <citation type="journal article" date="2012" name="Environ. Microbiol.">
        <title>The genome sequence of Desulfatibacillum alkenivorans AK-01: a blueprint for anaerobic alkane oxidation.</title>
        <authorList>
            <person name="Callaghan A.V."/>
            <person name="Morris B.E."/>
            <person name="Pereira I.A."/>
            <person name="McInerney M.J."/>
            <person name="Austin R.N."/>
            <person name="Groves J.T."/>
            <person name="Kukor J.J."/>
            <person name="Suflita J.M."/>
            <person name="Young L.Y."/>
            <person name="Zylstra G.J."/>
            <person name="Wawrik B."/>
        </authorList>
    </citation>
    <scope>NUCLEOTIDE SEQUENCE [LARGE SCALE GENOMIC DNA]</scope>
    <source>
        <strain evidence="5 6">AK-01</strain>
    </source>
</reference>
<dbReference type="eggNOG" id="COG1148">
    <property type="taxonomic scope" value="Bacteria"/>
</dbReference>
<dbReference type="HOGENOM" id="CLU_080109_0_0_7"/>
<accession>B8FFH2</accession>
<dbReference type="InterPro" id="IPR057431">
    <property type="entry name" value="LdpA_Fe-S-bd"/>
</dbReference>
<organism evidence="5 6">
    <name type="scientific">Desulfatibacillum aliphaticivorans</name>
    <dbReference type="NCBI Taxonomy" id="218208"/>
    <lineage>
        <taxon>Bacteria</taxon>
        <taxon>Pseudomonadati</taxon>
        <taxon>Thermodesulfobacteriota</taxon>
        <taxon>Desulfobacteria</taxon>
        <taxon>Desulfobacterales</taxon>
        <taxon>Desulfatibacillaceae</taxon>
        <taxon>Desulfatibacillum</taxon>
    </lineage>
</organism>
<dbReference type="InterPro" id="IPR017900">
    <property type="entry name" value="4Fe4S_Fe_S_CS"/>
</dbReference>
<evidence type="ECO:0000313" key="5">
    <source>
        <dbReference type="EMBL" id="ACL04232.1"/>
    </source>
</evidence>
<evidence type="ECO:0000256" key="1">
    <source>
        <dbReference type="ARBA" id="ARBA00022723"/>
    </source>
</evidence>
<gene>
    <name evidence="5" type="ordered locus">Dalk_2539</name>
</gene>